<proteinExistence type="predicted"/>
<evidence type="ECO:0000256" key="4">
    <source>
        <dbReference type="ARBA" id="ARBA00023136"/>
    </source>
</evidence>
<dbReference type="SMART" id="SM00014">
    <property type="entry name" value="acidPPc"/>
    <property type="match status" value="1"/>
</dbReference>
<feature type="compositionally biased region" description="Low complexity" evidence="5">
    <location>
        <begin position="7"/>
        <end position="37"/>
    </location>
</feature>
<evidence type="ECO:0000256" key="3">
    <source>
        <dbReference type="ARBA" id="ARBA00022989"/>
    </source>
</evidence>
<feature type="compositionally biased region" description="Low complexity" evidence="5">
    <location>
        <begin position="55"/>
        <end position="66"/>
    </location>
</feature>
<reference evidence="8" key="1">
    <citation type="submission" date="2020-10" db="EMBL/GenBank/DDBJ databases">
        <authorList>
            <person name="Sedaghatjoo S."/>
        </authorList>
    </citation>
    <scope>NUCLEOTIDE SEQUENCE</scope>
    <source>
        <strain evidence="8">AZH3</strain>
    </source>
</reference>
<dbReference type="Pfam" id="PF14378">
    <property type="entry name" value="PAP2_3"/>
    <property type="match status" value="1"/>
</dbReference>
<feature type="transmembrane region" description="Helical" evidence="6">
    <location>
        <begin position="256"/>
        <end position="277"/>
    </location>
</feature>
<evidence type="ECO:0000256" key="2">
    <source>
        <dbReference type="ARBA" id="ARBA00022692"/>
    </source>
</evidence>
<keyword evidence="2 6" id="KW-0812">Transmembrane</keyword>
<feature type="transmembrane region" description="Helical" evidence="6">
    <location>
        <begin position="220"/>
        <end position="236"/>
    </location>
</feature>
<feature type="transmembrane region" description="Helical" evidence="6">
    <location>
        <begin position="416"/>
        <end position="432"/>
    </location>
</feature>
<sequence>MSSSRDASGVASTSAGGGSSAYAPAMAPSSSSQSASSLPQHTSSRPLTSAPNNTGSRSSAAYADAGSGSGSGAGAGAGSGAEGEDNTPQHPAKTLSHSATMVRLRRRCPHSIAYVLSRILTASTRLETSTSPSLNLRRLRAYHLTRGEKVKYAIMLSFAVFSLYTMSVPGFPLKLAIPLLYAGLLLIPITSQFFLPAAPILCWLLFFYSAKFIPSSARPHIWVSLLPTLETIWYGANISDLLTRFGHPILDILAWLPYGLIHFAAPFVVAACLFVFGPPGSVKFFATAFGFMNILGVFIQVLLPCAPPWYELREGLTPANYSMKGSPAGLARIDALFHGHGYTLTFSNAPVPFGAFPSLHAGCATIEALFCSYFFPIALNLFRRRLRVDSRALYWGYCAWLYWCTMYLMHHYLIDLVAGGCLATLCFYFFLTDEMRIAMEQNYPYRNSAPAPLSAGPSISRPGSAFGTRRAQTGADGGNALSMNVLSSSANGGPGGAAASSASSSHTVNGAIANLTDAILSSGQPQHVPDEEAQAQAPPVLLMSSASASALRAQKGGLIARTASPALNSSPAVNAGVGGGGVGGAGSLPGTPRARSESGGYLGSGAGGGGSSGVGASGAGGGGGSGGGGTGAGGGGGATGSGGSGARDGFSPISMGIASVGLGNGGSGASAYFGPGVGTGGARATSPRPPSRNRKRDSSEGNKD</sequence>
<dbReference type="EMBL" id="CAJHJG010002823">
    <property type="protein sequence ID" value="CAD6923723.1"/>
    <property type="molecule type" value="Genomic_DNA"/>
</dbReference>
<feature type="transmembrane region" description="Helical" evidence="6">
    <location>
        <begin position="284"/>
        <end position="303"/>
    </location>
</feature>
<feature type="transmembrane region" description="Helical" evidence="6">
    <location>
        <begin position="394"/>
        <end position="410"/>
    </location>
</feature>
<evidence type="ECO:0000256" key="5">
    <source>
        <dbReference type="SAM" id="MobiDB-lite"/>
    </source>
</evidence>
<dbReference type="PANTHER" id="PTHR31310">
    <property type="match status" value="1"/>
</dbReference>
<comment type="subcellular location">
    <subcellularLocation>
        <location evidence="1">Membrane</location>
        <topology evidence="1">Multi-pass membrane protein</topology>
    </subcellularLocation>
</comment>
<evidence type="ECO:0000259" key="7">
    <source>
        <dbReference type="SMART" id="SM00014"/>
    </source>
</evidence>
<evidence type="ECO:0000313" key="9">
    <source>
        <dbReference type="Proteomes" id="UP000836402"/>
    </source>
</evidence>
<feature type="transmembrane region" description="Helical" evidence="6">
    <location>
        <begin position="179"/>
        <end position="208"/>
    </location>
</feature>
<feature type="domain" description="Phosphatidic acid phosphatase type 2/haloperoxidase" evidence="7">
    <location>
        <begin position="282"/>
        <end position="431"/>
    </location>
</feature>
<keyword evidence="9" id="KW-1185">Reference proteome</keyword>
<dbReference type="Proteomes" id="UP000836402">
    <property type="component" value="Unassembled WGS sequence"/>
</dbReference>
<feature type="compositionally biased region" description="Gly residues" evidence="5">
    <location>
        <begin position="67"/>
        <end position="81"/>
    </location>
</feature>
<name>A0ABN7ISS9_9BASI</name>
<feature type="compositionally biased region" description="Gly residues" evidence="5">
    <location>
        <begin position="600"/>
        <end position="646"/>
    </location>
</feature>
<gene>
    <name evidence="8" type="ORF">JKIAZH3_G8767</name>
</gene>
<keyword evidence="4 6" id="KW-0472">Membrane</keyword>
<dbReference type="PANTHER" id="PTHR31310:SF11">
    <property type="entry name" value="INOSITOL PHOSPHORYLCERAMIDE SYNTHASE CATALYTIC SUBUNIT AUR1"/>
    <property type="match status" value="1"/>
</dbReference>
<feature type="compositionally biased region" description="Polar residues" evidence="5">
    <location>
        <begin position="38"/>
        <end position="54"/>
    </location>
</feature>
<feature type="transmembrane region" description="Helical" evidence="6">
    <location>
        <begin position="152"/>
        <end position="173"/>
    </location>
</feature>
<feature type="region of interest" description="Disordered" evidence="5">
    <location>
        <begin position="1"/>
        <end position="99"/>
    </location>
</feature>
<accession>A0ABN7ISS9</accession>
<feature type="region of interest" description="Disordered" evidence="5">
    <location>
        <begin position="584"/>
        <end position="704"/>
    </location>
</feature>
<keyword evidence="3 6" id="KW-1133">Transmembrane helix</keyword>
<dbReference type="CDD" id="cd03386">
    <property type="entry name" value="PAP2_Aur1_like"/>
    <property type="match status" value="1"/>
</dbReference>
<evidence type="ECO:0000256" key="6">
    <source>
        <dbReference type="SAM" id="Phobius"/>
    </source>
</evidence>
<dbReference type="InterPro" id="IPR026841">
    <property type="entry name" value="Aur1/Ipt1"/>
</dbReference>
<evidence type="ECO:0000256" key="1">
    <source>
        <dbReference type="ARBA" id="ARBA00004141"/>
    </source>
</evidence>
<organism evidence="8 9">
    <name type="scientific">Tilletia caries</name>
    <name type="common">wheat bunt fungus</name>
    <dbReference type="NCBI Taxonomy" id="13290"/>
    <lineage>
        <taxon>Eukaryota</taxon>
        <taxon>Fungi</taxon>
        <taxon>Dikarya</taxon>
        <taxon>Basidiomycota</taxon>
        <taxon>Ustilaginomycotina</taxon>
        <taxon>Exobasidiomycetes</taxon>
        <taxon>Tilletiales</taxon>
        <taxon>Tilletiaceae</taxon>
        <taxon>Tilletia</taxon>
    </lineage>
</organism>
<evidence type="ECO:0000313" key="8">
    <source>
        <dbReference type="EMBL" id="CAD6923723.1"/>
    </source>
</evidence>
<feature type="transmembrane region" description="Helical" evidence="6">
    <location>
        <begin position="359"/>
        <end position="382"/>
    </location>
</feature>
<comment type="caution">
    <text evidence="8">The sequence shown here is derived from an EMBL/GenBank/DDBJ whole genome shotgun (WGS) entry which is preliminary data.</text>
</comment>
<dbReference type="InterPro" id="IPR052185">
    <property type="entry name" value="IPC_Synthase-Related"/>
</dbReference>
<dbReference type="InterPro" id="IPR000326">
    <property type="entry name" value="PAP2/HPO"/>
</dbReference>
<dbReference type="Gene3D" id="1.20.144.10">
    <property type="entry name" value="Phosphatidic acid phosphatase type 2/haloperoxidase"/>
    <property type="match status" value="1"/>
</dbReference>
<protein>
    <recommendedName>
        <fullName evidence="7">Phosphatidic acid phosphatase type 2/haloperoxidase domain-containing protein</fullName>
    </recommendedName>
</protein>